<dbReference type="RefSeq" id="WP_084137240.1">
    <property type="nucleotide sequence ID" value="NZ_AXCZ01000257.1"/>
</dbReference>
<dbReference type="InterPro" id="IPR019808">
    <property type="entry name" value="Histidine_triad_CS"/>
</dbReference>
<dbReference type="InterPro" id="IPR001310">
    <property type="entry name" value="Histidine_triad_HIT"/>
</dbReference>
<dbReference type="GO" id="GO:0009117">
    <property type="term" value="P:nucleotide metabolic process"/>
    <property type="evidence" value="ECO:0007669"/>
    <property type="project" value="TreeGrafter"/>
</dbReference>
<evidence type="ECO:0000256" key="2">
    <source>
        <dbReference type="PIRSR" id="PIRSR601310-3"/>
    </source>
</evidence>
<organism evidence="5 6">
    <name type="scientific">Cellulomonas bogoriensis 69B4 = DSM 16987</name>
    <dbReference type="NCBI Taxonomy" id="1386082"/>
    <lineage>
        <taxon>Bacteria</taxon>
        <taxon>Bacillati</taxon>
        <taxon>Actinomycetota</taxon>
        <taxon>Actinomycetes</taxon>
        <taxon>Micrococcales</taxon>
        <taxon>Cellulomonadaceae</taxon>
        <taxon>Cellulomonas</taxon>
    </lineage>
</organism>
<gene>
    <name evidence="5" type="ORF">N869_10065</name>
</gene>
<feature type="domain" description="HIT" evidence="4">
    <location>
        <begin position="7"/>
        <end position="115"/>
    </location>
</feature>
<evidence type="ECO:0000259" key="4">
    <source>
        <dbReference type="PROSITE" id="PS51084"/>
    </source>
</evidence>
<dbReference type="SUPFAM" id="SSF54197">
    <property type="entry name" value="HIT-like"/>
    <property type="match status" value="1"/>
</dbReference>
<dbReference type="PROSITE" id="PS51084">
    <property type="entry name" value="HIT_2"/>
    <property type="match status" value="1"/>
</dbReference>
<feature type="active site" description="Tele-AMP-histidine intermediate" evidence="1">
    <location>
        <position position="102"/>
    </location>
</feature>
<dbReference type="InterPro" id="IPR011146">
    <property type="entry name" value="HIT-like"/>
</dbReference>
<evidence type="ECO:0000256" key="3">
    <source>
        <dbReference type="PROSITE-ProRule" id="PRU00464"/>
    </source>
</evidence>
<dbReference type="Proteomes" id="UP000054314">
    <property type="component" value="Unassembled WGS sequence"/>
</dbReference>
<keyword evidence="5" id="KW-0378">Hydrolase</keyword>
<protein>
    <submittedName>
        <fullName evidence="5">HIT family hydrolase</fullName>
    </submittedName>
</protein>
<dbReference type="PANTHER" id="PTHR46648">
    <property type="entry name" value="HIT FAMILY PROTEIN 1"/>
    <property type="match status" value="1"/>
</dbReference>
<dbReference type="PRINTS" id="PR00332">
    <property type="entry name" value="HISTRIAD"/>
</dbReference>
<reference evidence="5 6" key="1">
    <citation type="submission" date="2013-08" db="EMBL/GenBank/DDBJ databases">
        <title>Genome sequencing of Cellulomonas bogoriensis 69B4.</title>
        <authorList>
            <person name="Chen F."/>
            <person name="Li Y."/>
            <person name="Wang G."/>
        </authorList>
    </citation>
    <scope>NUCLEOTIDE SEQUENCE [LARGE SCALE GENOMIC DNA]</scope>
    <source>
        <strain evidence="5 6">69B4</strain>
    </source>
</reference>
<evidence type="ECO:0000256" key="1">
    <source>
        <dbReference type="PIRSR" id="PIRSR601310-1"/>
    </source>
</evidence>
<comment type="caution">
    <text evidence="5">The sequence shown here is derived from an EMBL/GenBank/DDBJ whole genome shotgun (WGS) entry which is preliminary data.</text>
</comment>
<keyword evidence="6" id="KW-1185">Reference proteome</keyword>
<name>A0A0A0BJS8_9CELL</name>
<sequence length="120" mass="13169">MSGDDCVFCGVVTGTLESSRVYEDEDVLSFMEIQPVTNRHLLVIPKRYALYLANLDEQPGVSLFRVGQRLAAALRSSGLPCEGVNLFLADGEAAFQEVFHVHLHVFPRTAGCVAVGHVHR</sequence>
<feature type="short sequence motif" description="Histidine triad motif" evidence="2 3">
    <location>
        <begin position="100"/>
        <end position="104"/>
    </location>
</feature>
<dbReference type="InterPro" id="IPR036265">
    <property type="entry name" value="HIT-like_sf"/>
</dbReference>
<dbReference type="Pfam" id="PF01230">
    <property type="entry name" value="HIT"/>
    <property type="match status" value="1"/>
</dbReference>
<dbReference type="GO" id="GO:0016787">
    <property type="term" value="F:hydrolase activity"/>
    <property type="evidence" value="ECO:0007669"/>
    <property type="project" value="UniProtKB-KW"/>
</dbReference>
<evidence type="ECO:0000313" key="6">
    <source>
        <dbReference type="Proteomes" id="UP000054314"/>
    </source>
</evidence>
<dbReference type="PANTHER" id="PTHR46648:SF1">
    <property type="entry name" value="ADENOSINE 5'-MONOPHOSPHORAMIDASE HNT1"/>
    <property type="match status" value="1"/>
</dbReference>
<dbReference type="OrthoDB" id="9784774at2"/>
<dbReference type="AlphaFoldDB" id="A0A0A0BJS8"/>
<accession>A0A0A0BJS8</accession>
<dbReference type="PROSITE" id="PS00892">
    <property type="entry name" value="HIT_1"/>
    <property type="match status" value="1"/>
</dbReference>
<proteinExistence type="predicted"/>
<evidence type="ECO:0000313" key="5">
    <source>
        <dbReference type="EMBL" id="KGM08738.1"/>
    </source>
</evidence>
<dbReference type="Gene3D" id="3.30.428.10">
    <property type="entry name" value="HIT-like"/>
    <property type="match status" value="1"/>
</dbReference>
<dbReference type="EMBL" id="AXCZ01000257">
    <property type="protein sequence ID" value="KGM08738.1"/>
    <property type="molecule type" value="Genomic_DNA"/>
</dbReference>